<protein>
    <submittedName>
        <fullName evidence="1">N-acetyltransferase</fullName>
    </submittedName>
</protein>
<sequence length="142" mass="15707">MPTFTFSESKHLLRHDLVGLYSSVGWTAYASDPDALVRALEQSSYVLTARNADGELVGLARVVSDDSTICYLQDILVSPRQQRAGLGKALVEKVLERYVHVRQKVLLTDDEPGQRAFYESLGFVEGSDFSPTPLRTFVQIGG</sequence>
<dbReference type="STRING" id="1424661.SAMN05216281_12523"/>
<gene>
    <name evidence="1" type="ORF">E3O10_01380</name>
</gene>
<dbReference type="PANTHER" id="PTHR43233">
    <property type="entry name" value="FAMILY N-ACETYLTRANSFERASE, PUTATIVE (AFU_ORTHOLOGUE AFUA_6G03350)-RELATED"/>
    <property type="match status" value="1"/>
</dbReference>
<dbReference type="Proteomes" id="UP000297654">
    <property type="component" value="Unassembled WGS sequence"/>
</dbReference>
<evidence type="ECO:0000313" key="1">
    <source>
        <dbReference type="EMBL" id="TFB94454.1"/>
    </source>
</evidence>
<dbReference type="RefSeq" id="WP_092112443.1">
    <property type="nucleotide sequence ID" value="NZ_FOCN01000025.1"/>
</dbReference>
<dbReference type="InterPro" id="IPR053144">
    <property type="entry name" value="Acetyltransferase_Butenolide"/>
</dbReference>
<dbReference type="InterPro" id="IPR016181">
    <property type="entry name" value="Acyl_CoA_acyltransferase"/>
</dbReference>
<organism evidence="1 2">
    <name type="scientific">Cryobacterium luteum</name>
    <dbReference type="NCBI Taxonomy" id="1424661"/>
    <lineage>
        <taxon>Bacteria</taxon>
        <taxon>Bacillati</taxon>
        <taxon>Actinomycetota</taxon>
        <taxon>Actinomycetes</taxon>
        <taxon>Micrococcales</taxon>
        <taxon>Microbacteriaceae</taxon>
        <taxon>Cryobacterium</taxon>
    </lineage>
</organism>
<proteinExistence type="predicted"/>
<evidence type="ECO:0000313" key="2">
    <source>
        <dbReference type="Proteomes" id="UP000297654"/>
    </source>
</evidence>
<dbReference type="SUPFAM" id="SSF55729">
    <property type="entry name" value="Acyl-CoA N-acyltransferases (Nat)"/>
    <property type="match status" value="1"/>
</dbReference>
<accession>A0A1H8L904</accession>
<dbReference type="Pfam" id="PF13673">
    <property type="entry name" value="Acetyltransf_10"/>
    <property type="match status" value="1"/>
</dbReference>
<comment type="caution">
    <text evidence="1">The sequence shown here is derived from an EMBL/GenBank/DDBJ whole genome shotgun (WGS) entry which is preliminary data.</text>
</comment>
<dbReference type="CDD" id="cd04301">
    <property type="entry name" value="NAT_SF"/>
    <property type="match status" value="1"/>
</dbReference>
<keyword evidence="1" id="KW-0808">Transferase</keyword>
<name>A0A1H8L904_9MICO</name>
<keyword evidence="2" id="KW-1185">Reference proteome</keyword>
<dbReference type="PANTHER" id="PTHR43233:SF1">
    <property type="entry name" value="FAMILY N-ACETYLTRANSFERASE, PUTATIVE (AFU_ORTHOLOGUE AFUA_6G03350)-RELATED"/>
    <property type="match status" value="1"/>
</dbReference>
<dbReference type="EMBL" id="SOFF01000006">
    <property type="protein sequence ID" value="TFB94454.1"/>
    <property type="molecule type" value="Genomic_DNA"/>
</dbReference>
<dbReference type="OrthoDB" id="4549080at2"/>
<dbReference type="PROSITE" id="PS51186">
    <property type="entry name" value="GNAT"/>
    <property type="match status" value="1"/>
</dbReference>
<dbReference type="InterPro" id="IPR000182">
    <property type="entry name" value="GNAT_dom"/>
</dbReference>
<dbReference type="AlphaFoldDB" id="A0A1H8L904"/>
<reference evidence="1 2" key="1">
    <citation type="submission" date="2019-03" db="EMBL/GenBank/DDBJ databases">
        <title>Genomics of glacier-inhabiting Cryobacterium strains.</title>
        <authorList>
            <person name="Liu Q."/>
            <person name="Xin Y.-H."/>
        </authorList>
    </citation>
    <scope>NUCLEOTIDE SEQUENCE [LARGE SCALE GENOMIC DNA]</scope>
    <source>
        <strain evidence="1 2">Hh15</strain>
    </source>
</reference>
<dbReference type="Gene3D" id="3.40.630.30">
    <property type="match status" value="1"/>
</dbReference>
<dbReference type="GO" id="GO:0016747">
    <property type="term" value="F:acyltransferase activity, transferring groups other than amino-acyl groups"/>
    <property type="evidence" value="ECO:0007669"/>
    <property type="project" value="InterPro"/>
</dbReference>